<dbReference type="PATRIC" id="fig|1184267.3.peg.713"/>
<feature type="domain" description="Sugar fermentation stimulation protein C-terminal" evidence="2">
    <location>
        <begin position="85"/>
        <end position="238"/>
    </location>
</feature>
<dbReference type="GO" id="GO:0003677">
    <property type="term" value="F:DNA binding"/>
    <property type="evidence" value="ECO:0007669"/>
    <property type="project" value="InterPro"/>
</dbReference>
<evidence type="ECO:0000259" key="2">
    <source>
        <dbReference type="Pfam" id="PF03749"/>
    </source>
</evidence>
<sequence>MKFKDELLEGVLLQRYKRFFADVEYQGQLYTIHVPNTGSLKGVIEKGQRQPCWFSLHGDESKKLKGTLEAVQVPSGVWVGLNTSSPNKIVQESIQSARLKGGGHLPHWSDYQFYKSEYKISKETRLDGVFCMQETDLQDENIPKHFIEIKNTTLLEKVDGKNMAMFPDAVTERGQKHLKELMALIEKGHKAELIFTIQRSDVEAFTTADHIDPVYGRLFREAIQKGLIVTPLIVEITRREVRLTDKVLPVVVG</sequence>
<dbReference type="PANTHER" id="PTHR30545:SF2">
    <property type="entry name" value="SUGAR FERMENTATION STIMULATION PROTEIN A"/>
    <property type="match status" value="1"/>
</dbReference>
<dbReference type="RefSeq" id="WP_015469414.1">
    <property type="nucleotide sequence ID" value="NC_020813.1"/>
</dbReference>
<dbReference type="Gene3D" id="3.40.1350.60">
    <property type="match status" value="1"/>
</dbReference>
<protein>
    <recommendedName>
        <fullName evidence="1">Sugar fermentation stimulation protein homolog</fullName>
    </recommendedName>
</protein>
<evidence type="ECO:0000259" key="3">
    <source>
        <dbReference type="Pfam" id="PF17746"/>
    </source>
</evidence>
<dbReference type="PANTHER" id="PTHR30545">
    <property type="entry name" value="SUGAR FERMENTATION STIMULATION PROTEIN A"/>
    <property type="match status" value="1"/>
</dbReference>
<name>M4VP66_9BACT</name>
<evidence type="ECO:0000256" key="1">
    <source>
        <dbReference type="HAMAP-Rule" id="MF_00095"/>
    </source>
</evidence>
<dbReference type="Proteomes" id="UP000012040">
    <property type="component" value="Chromosome"/>
</dbReference>
<dbReference type="InterPro" id="IPR005224">
    <property type="entry name" value="SfsA"/>
</dbReference>
<evidence type="ECO:0000313" key="4">
    <source>
        <dbReference type="EMBL" id="AGH94924.1"/>
    </source>
</evidence>
<dbReference type="InterPro" id="IPR040452">
    <property type="entry name" value="SfsA_C"/>
</dbReference>
<dbReference type="Pfam" id="PF17746">
    <property type="entry name" value="SfsA_N"/>
    <property type="match status" value="1"/>
</dbReference>
<dbReference type="eggNOG" id="COG1489">
    <property type="taxonomic scope" value="Bacteria"/>
</dbReference>
<dbReference type="HOGENOM" id="CLU_052299_2_0_7"/>
<dbReference type="Pfam" id="PF03749">
    <property type="entry name" value="SfsA"/>
    <property type="match status" value="1"/>
</dbReference>
<dbReference type="OrthoDB" id="5296903at2"/>
<gene>
    <name evidence="1" type="primary">sfsA</name>
    <name evidence="4" type="ORF">A11Q_704</name>
</gene>
<dbReference type="CDD" id="cd22359">
    <property type="entry name" value="SfsA-like_bacterial"/>
    <property type="match status" value="1"/>
</dbReference>
<dbReference type="Gene3D" id="2.40.50.580">
    <property type="match status" value="1"/>
</dbReference>
<dbReference type="NCBIfam" id="TIGR00230">
    <property type="entry name" value="sfsA"/>
    <property type="match status" value="1"/>
</dbReference>
<dbReference type="STRING" id="1184267.A11Q_704"/>
<dbReference type="KEGG" id="bex:A11Q_704"/>
<keyword evidence="5" id="KW-1185">Reference proteome</keyword>
<dbReference type="AlphaFoldDB" id="M4VP66"/>
<dbReference type="HAMAP" id="MF_00095">
    <property type="entry name" value="SfsA"/>
    <property type="match status" value="1"/>
</dbReference>
<organism evidence="4 5">
    <name type="scientific">Pseudobdellovibrio exovorus JSS</name>
    <dbReference type="NCBI Taxonomy" id="1184267"/>
    <lineage>
        <taxon>Bacteria</taxon>
        <taxon>Pseudomonadati</taxon>
        <taxon>Bdellovibrionota</taxon>
        <taxon>Bdellovibrionia</taxon>
        <taxon>Bdellovibrionales</taxon>
        <taxon>Pseudobdellovibrionaceae</taxon>
        <taxon>Pseudobdellovibrio</taxon>
    </lineage>
</organism>
<dbReference type="InterPro" id="IPR041465">
    <property type="entry name" value="SfsA_N"/>
</dbReference>
<proteinExistence type="inferred from homology"/>
<accession>M4VP66</accession>
<comment type="similarity">
    <text evidence="1">Belongs to the SfsA family.</text>
</comment>
<feature type="domain" description="SfsA N-terminal OB" evidence="3">
    <location>
        <begin position="13"/>
        <end position="80"/>
    </location>
</feature>
<reference evidence="4 5" key="1">
    <citation type="journal article" date="2013" name="ISME J.">
        <title>By their genes ye shall know them: genomic signatures of predatory bacteria.</title>
        <authorList>
            <person name="Pasternak Z."/>
            <person name="Pietrokovski S."/>
            <person name="Rotem O."/>
            <person name="Gophna U."/>
            <person name="Lurie-Weinberger M.N."/>
            <person name="Jurkevitch E."/>
        </authorList>
    </citation>
    <scope>NUCLEOTIDE SEQUENCE [LARGE SCALE GENOMIC DNA]</scope>
    <source>
        <strain evidence="4 5">JSS</strain>
    </source>
</reference>
<dbReference type="EMBL" id="CP003537">
    <property type="protein sequence ID" value="AGH94924.1"/>
    <property type="molecule type" value="Genomic_DNA"/>
</dbReference>
<evidence type="ECO:0000313" key="5">
    <source>
        <dbReference type="Proteomes" id="UP000012040"/>
    </source>
</evidence>